<dbReference type="OrthoDB" id="2411790at2759"/>
<comment type="caution">
    <text evidence="1">The sequence shown here is derived from an EMBL/GenBank/DDBJ whole genome shotgun (WGS) entry which is preliminary data.</text>
</comment>
<dbReference type="AlphaFoldDB" id="A0A9P6SVV7"/>
<sequence>MAKNDQNTGFWSQLFHKLSNKSLVPRPQTTNVYQNQQQQRRQNMISQESSLSLIDISTDGSTVSLEACCSDTLHYNTARQSAAIPYESLWEVQLALGEIPGIFEENILQPCQPRNPTLSPPPPAIIPQYTFPKSYSTVPFATMNFEERPEYPFSRHVDDEDRFQYPDEADQSYDEDHNKPIWYYPDTNASDIGGDLSSLLPSQNDCATKCEYRQDRKDSGVFVQDWEGAIYNISPKSKEQWYKFEELFEAKTGQERIPSLRELVMGEDLQQMENGSFLVSSPSLMANVSSISLQM</sequence>
<evidence type="ECO:0000313" key="1">
    <source>
        <dbReference type="EMBL" id="KAG0006998.1"/>
    </source>
</evidence>
<name>A0A9P6SVV7_9FUNG</name>
<accession>A0A9P6SVV7</accession>
<organism evidence="1 2">
    <name type="scientific">Modicella reniformis</name>
    <dbReference type="NCBI Taxonomy" id="1440133"/>
    <lineage>
        <taxon>Eukaryota</taxon>
        <taxon>Fungi</taxon>
        <taxon>Fungi incertae sedis</taxon>
        <taxon>Mucoromycota</taxon>
        <taxon>Mortierellomycotina</taxon>
        <taxon>Mortierellomycetes</taxon>
        <taxon>Mortierellales</taxon>
        <taxon>Mortierellaceae</taxon>
        <taxon>Modicella</taxon>
    </lineage>
</organism>
<dbReference type="EMBL" id="JAAAHW010000026">
    <property type="protein sequence ID" value="KAG0006998.1"/>
    <property type="molecule type" value="Genomic_DNA"/>
</dbReference>
<dbReference type="Proteomes" id="UP000749646">
    <property type="component" value="Unassembled WGS sequence"/>
</dbReference>
<evidence type="ECO:0000313" key="2">
    <source>
        <dbReference type="Proteomes" id="UP000749646"/>
    </source>
</evidence>
<reference evidence="1" key="1">
    <citation type="journal article" date="2020" name="Fungal Divers.">
        <title>Resolving the Mortierellaceae phylogeny through synthesis of multi-gene phylogenetics and phylogenomics.</title>
        <authorList>
            <person name="Vandepol N."/>
            <person name="Liber J."/>
            <person name="Desiro A."/>
            <person name="Na H."/>
            <person name="Kennedy M."/>
            <person name="Barry K."/>
            <person name="Grigoriev I.V."/>
            <person name="Miller A.N."/>
            <person name="O'Donnell K."/>
            <person name="Stajich J.E."/>
            <person name="Bonito G."/>
        </authorList>
    </citation>
    <scope>NUCLEOTIDE SEQUENCE</scope>
    <source>
        <strain evidence="1">MES-2147</strain>
    </source>
</reference>
<proteinExistence type="predicted"/>
<protein>
    <submittedName>
        <fullName evidence="1">Uncharacterized protein</fullName>
    </submittedName>
</protein>
<gene>
    <name evidence="1" type="ORF">BGZ65_000139</name>
</gene>
<keyword evidence="2" id="KW-1185">Reference proteome</keyword>